<dbReference type="HAMAP" id="MF_01600">
    <property type="entry name" value="UPF0182"/>
    <property type="match status" value="1"/>
</dbReference>
<dbReference type="InterPro" id="IPR005372">
    <property type="entry name" value="UPF0182"/>
</dbReference>
<keyword evidence="7" id="KW-1185">Reference proteome</keyword>
<evidence type="ECO:0000256" key="4">
    <source>
        <dbReference type="ARBA" id="ARBA00023136"/>
    </source>
</evidence>
<dbReference type="PANTHER" id="PTHR39344">
    <property type="entry name" value="UPF0182 PROTEIN SLL1060"/>
    <property type="match status" value="1"/>
</dbReference>
<keyword evidence="4 5" id="KW-0472">Membrane</keyword>
<comment type="subcellular location">
    <subcellularLocation>
        <location evidence="5">Cell membrane</location>
        <topology evidence="5">Multi-pass membrane protein</topology>
    </subcellularLocation>
</comment>
<dbReference type="GO" id="GO:0005886">
    <property type="term" value="C:plasma membrane"/>
    <property type="evidence" value="ECO:0007669"/>
    <property type="project" value="UniProtKB-SubCell"/>
</dbReference>
<dbReference type="PANTHER" id="PTHR39344:SF1">
    <property type="entry name" value="UPF0182 PROTEIN SLL1060"/>
    <property type="match status" value="1"/>
</dbReference>
<keyword evidence="2 5" id="KW-0812">Transmembrane</keyword>
<evidence type="ECO:0000256" key="2">
    <source>
        <dbReference type="ARBA" id="ARBA00022692"/>
    </source>
</evidence>
<name>A0A5D8QGG1_9THEO</name>
<feature type="transmembrane region" description="Helical" evidence="5">
    <location>
        <begin position="58"/>
        <end position="74"/>
    </location>
</feature>
<feature type="transmembrane region" description="Helical" evidence="5">
    <location>
        <begin position="205"/>
        <end position="230"/>
    </location>
</feature>
<proteinExistence type="inferred from homology"/>
<sequence>MPIRFSPSGRWFLYVIAVIVMLFIIIAGGAGLIVNYQWLSSLGYGKIFFVRFFAELELGIPAFLIIFFLLYFYFNKIKRDYIRYTGDVMSPKETKRLNIFVLWGSALISAVMSIELASTMWQNFLNYLHSADFGYNDPIFNKDLSLYLFKLPFLNGVYNFLLFLIVILVVLTAIIYVLMYYSNATRFFRYSEENHAFRSIPNREIIMIAINQVAILGLVFFVLLSFGYYLKGFNLLNSPLGVVYGAGYTDIHVTLLFNRILIGLCIAAGIIFAVGGLRRNIRLTASGPLLVIAVVVVSYIASAVVQNFVVSPNEFNREKPYIKNNIEFTQLAYGVNNIKRISFGDVQDISDVDMNMNRNTIDNIRINDYRPVIQVYNQLQGIRMYYRFNDVDIDRYNIDGKPTEVFLSARELDKNRISDQARSWINMHLVYTHGYGVAVTPVNKVTPEGQPEFIVKDIPPKGSIQINRPEIYFGELTNDYVIVNTDAKEFDYPASSGEDNVYTEYSGKTGTKLGFFNRILYTLYTGDVRLLFSSDIGPESRILINRNIMDRAQRIAPFLMYDEDPYLVIDNGKLYWMLDAYTVSNNFPYSTTSVINGRQFNYIRNSVKVVIDAYDGSTDFYIYDSNDPVIKVYQSIFPSLFKPFEAMPEGLKEHIRYPQTLFDIQSVIYGTYHMDNEQVFYNKEDLWNIAKERYQEEVQDIESQYIYMALPDNSGEEEFIIMVPYTPATKNNMISWMAGYTDSETKKPILEIYEFPKNVHVYGPLEVEARIDEDAHLSQQITLWNQSGSSVIRGNTLVIPIDRSILYVEPLYISSSAENSIPEVKRIIVSDGSKIVMADTIQGALGQLIGNQQEATQPAAPEVSTDVIVQIRDAYNKAINALKEGNFTEFGRLMDELGKIINAK</sequence>
<accession>A0A5D8QGG1</accession>
<organism evidence="6 7">
    <name type="scientific">Calorimonas adulescens</name>
    <dbReference type="NCBI Taxonomy" id="2606906"/>
    <lineage>
        <taxon>Bacteria</taxon>
        <taxon>Bacillati</taxon>
        <taxon>Bacillota</taxon>
        <taxon>Clostridia</taxon>
        <taxon>Thermoanaerobacterales</taxon>
        <taxon>Thermoanaerobacteraceae</taxon>
        <taxon>Calorimonas</taxon>
    </lineage>
</organism>
<feature type="transmembrane region" description="Helical" evidence="5">
    <location>
        <begin position="256"/>
        <end position="277"/>
    </location>
</feature>
<evidence type="ECO:0000256" key="5">
    <source>
        <dbReference type="HAMAP-Rule" id="MF_01600"/>
    </source>
</evidence>
<dbReference type="Pfam" id="PF03699">
    <property type="entry name" value="UPF0182"/>
    <property type="match status" value="1"/>
</dbReference>
<evidence type="ECO:0000256" key="3">
    <source>
        <dbReference type="ARBA" id="ARBA00022989"/>
    </source>
</evidence>
<dbReference type="GO" id="GO:0005576">
    <property type="term" value="C:extracellular region"/>
    <property type="evidence" value="ECO:0007669"/>
    <property type="project" value="TreeGrafter"/>
</dbReference>
<dbReference type="EMBL" id="VTPS01000003">
    <property type="protein sequence ID" value="TZE82936.1"/>
    <property type="molecule type" value="Genomic_DNA"/>
</dbReference>
<evidence type="ECO:0000256" key="1">
    <source>
        <dbReference type="ARBA" id="ARBA00022475"/>
    </source>
</evidence>
<dbReference type="AlphaFoldDB" id="A0A5D8QGG1"/>
<feature type="transmembrane region" description="Helical" evidence="5">
    <location>
        <begin position="157"/>
        <end position="181"/>
    </location>
</feature>
<protein>
    <recommendedName>
        <fullName evidence="5">UPF0182 protein FWJ32_03005</fullName>
    </recommendedName>
</protein>
<evidence type="ECO:0000313" key="7">
    <source>
        <dbReference type="Proteomes" id="UP000322976"/>
    </source>
</evidence>
<comment type="caution">
    <text evidence="6">The sequence shown here is derived from an EMBL/GenBank/DDBJ whole genome shotgun (WGS) entry which is preliminary data.</text>
</comment>
<dbReference type="RefSeq" id="WP_149544493.1">
    <property type="nucleotide sequence ID" value="NZ_VTPS01000003.1"/>
</dbReference>
<comment type="similarity">
    <text evidence="5">Belongs to the UPF0182 family.</text>
</comment>
<keyword evidence="1 5" id="KW-1003">Cell membrane</keyword>
<feature type="transmembrane region" description="Helical" evidence="5">
    <location>
        <begin position="12"/>
        <end position="38"/>
    </location>
</feature>
<gene>
    <name evidence="6" type="ORF">FWJ32_03005</name>
</gene>
<feature type="transmembrane region" description="Helical" evidence="5">
    <location>
        <begin position="289"/>
        <end position="309"/>
    </location>
</feature>
<reference evidence="6 7" key="1">
    <citation type="submission" date="2019-08" db="EMBL/GenBank/DDBJ databases">
        <title>Calorimonas adulescens gen. nov., sp. nov., an anaerobic thermophilic bacterium from Sakhalin hot spring.</title>
        <authorList>
            <person name="Khomyakova M.A."/>
            <person name="Merkel A.Y."/>
            <person name="Novikov A."/>
            <person name="Bonch-Osmolovskaya E.A."/>
            <person name="Slobodkin A.I."/>
        </authorList>
    </citation>
    <scope>NUCLEOTIDE SEQUENCE [LARGE SCALE GENOMIC DNA]</scope>
    <source>
        <strain evidence="6 7">A05MB</strain>
    </source>
</reference>
<evidence type="ECO:0000313" key="6">
    <source>
        <dbReference type="EMBL" id="TZE82936.1"/>
    </source>
</evidence>
<keyword evidence="3 5" id="KW-1133">Transmembrane helix</keyword>
<dbReference type="Proteomes" id="UP000322976">
    <property type="component" value="Unassembled WGS sequence"/>
</dbReference>
<feature type="transmembrane region" description="Helical" evidence="5">
    <location>
        <begin position="99"/>
        <end position="121"/>
    </location>
</feature>